<gene>
    <name evidence="1" type="ORF">MATL_G00238910</name>
</gene>
<evidence type="ECO:0000313" key="1">
    <source>
        <dbReference type="EMBL" id="KAG7456737.1"/>
    </source>
</evidence>
<keyword evidence="2" id="KW-1185">Reference proteome</keyword>
<name>A0A9D3PC41_MEGAT</name>
<dbReference type="EMBL" id="JAFDVH010000022">
    <property type="protein sequence ID" value="KAG7456737.1"/>
    <property type="molecule type" value="Genomic_DNA"/>
</dbReference>
<dbReference type="Proteomes" id="UP001046870">
    <property type="component" value="Chromosome 22"/>
</dbReference>
<proteinExistence type="predicted"/>
<sequence length="67" mass="7593">MDAGTVAPPSPTECVRLCRPLLPPAGTPPLKKQPRRHSWRDVLPLFMPLTLHQEEKEGVKKKSRRGR</sequence>
<protein>
    <submittedName>
        <fullName evidence="1">Uncharacterized protein</fullName>
    </submittedName>
</protein>
<evidence type="ECO:0000313" key="2">
    <source>
        <dbReference type="Proteomes" id="UP001046870"/>
    </source>
</evidence>
<reference evidence="1" key="1">
    <citation type="submission" date="2021-01" db="EMBL/GenBank/DDBJ databases">
        <authorList>
            <person name="Zahm M."/>
            <person name="Roques C."/>
            <person name="Cabau C."/>
            <person name="Klopp C."/>
            <person name="Donnadieu C."/>
            <person name="Jouanno E."/>
            <person name="Lampietro C."/>
            <person name="Louis A."/>
            <person name="Herpin A."/>
            <person name="Echchiki A."/>
            <person name="Berthelot C."/>
            <person name="Parey E."/>
            <person name="Roest-Crollius H."/>
            <person name="Braasch I."/>
            <person name="Postlethwait J."/>
            <person name="Bobe J."/>
            <person name="Montfort J."/>
            <person name="Bouchez O."/>
            <person name="Begum T."/>
            <person name="Mejri S."/>
            <person name="Adams A."/>
            <person name="Chen W.-J."/>
            <person name="Guiguen Y."/>
        </authorList>
    </citation>
    <scope>NUCLEOTIDE SEQUENCE</scope>
    <source>
        <strain evidence="1">YG-15Mar2019-1</strain>
        <tissue evidence="1">Brain</tissue>
    </source>
</reference>
<accession>A0A9D3PC41</accession>
<comment type="caution">
    <text evidence="1">The sequence shown here is derived from an EMBL/GenBank/DDBJ whole genome shotgun (WGS) entry which is preliminary data.</text>
</comment>
<organism evidence="1 2">
    <name type="scientific">Megalops atlanticus</name>
    <name type="common">Tarpon</name>
    <name type="synonym">Clupea gigantea</name>
    <dbReference type="NCBI Taxonomy" id="7932"/>
    <lineage>
        <taxon>Eukaryota</taxon>
        <taxon>Metazoa</taxon>
        <taxon>Chordata</taxon>
        <taxon>Craniata</taxon>
        <taxon>Vertebrata</taxon>
        <taxon>Euteleostomi</taxon>
        <taxon>Actinopterygii</taxon>
        <taxon>Neopterygii</taxon>
        <taxon>Teleostei</taxon>
        <taxon>Elopiformes</taxon>
        <taxon>Megalopidae</taxon>
        <taxon>Megalops</taxon>
    </lineage>
</organism>
<dbReference type="AlphaFoldDB" id="A0A9D3PC41"/>